<evidence type="ECO:0000256" key="10">
    <source>
        <dbReference type="RuleBase" id="RU362068"/>
    </source>
</evidence>
<dbReference type="HOGENOM" id="CLU_031468_0_0_4"/>
<keyword evidence="6 10" id="KW-0521">NADP</keyword>
<dbReference type="Pfam" id="PF02558">
    <property type="entry name" value="ApbA"/>
    <property type="match status" value="1"/>
</dbReference>
<comment type="similarity">
    <text evidence="2 10">Belongs to the ketopantoate reductase family.</text>
</comment>
<evidence type="ECO:0000313" key="14">
    <source>
        <dbReference type="Proteomes" id="UP000000374"/>
    </source>
</evidence>
<dbReference type="GO" id="GO:0005737">
    <property type="term" value="C:cytoplasm"/>
    <property type="evidence" value="ECO:0007669"/>
    <property type="project" value="TreeGrafter"/>
</dbReference>
<dbReference type="PANTHER" id="PTHR43765:SF2">
    <property type="entry name" value="2-DEHYDROPANTOATE 2-REDUCTASE"/>
    <property type="match status" value="1"/>
</dbReference>
<dbReference type="STRING" id="391735.Veis_3557"/>
<dbReference type="UniPathway" id="UPA00028">
    <property type="reaction ID" value="UER00004"/>
</dbReference>
<dbReference type="Gene3D" id="3.40.50.720">
    <property type="entry name" value="NAD(P)-binding Rossmann-like Domain"/>
    <property type="match status" value="1"/>
</dbReference>
<feature type="domain" description="Ketopantoate reductase N-terminal" evidence="11">
    <location>
        <begin position="5"/>
        <end position="154"/>
    </location>
</feature>
<dbReference type="EC" id="1.1.1.169" evidence="3 10"/>
<organism evidence="13 14">
    <name type="scientific">Verminephrobacter eiseniae (strain EF01-2)</name>
    <dbReference type="NCBI Taxonomy" id="391735"/>
    <lineage>
        <taxon>Bacteria</taxon>
        <taxon>Pseudomonadati</taxon>
        <taxon>Pseudomonadota</taxon>
        <taxon>Betaproteobacteria</taxon>
        <taxon>Burkholderiales</taxon>
        <taxon>Comamonadaceae</taxon>
        <taxon>Verminephrobacter</taxon>
    </lineage>
</organism>
<dbReference type="PANTHER" id="PTHR43765">
    <property type="entry name" value="2-DEHYDROPANTOATE 2-REDUCTASE-RELATED"/>
    <property type="match status" value="1"/>
</dbReference>
<dbReference type="NCBIfam" id="TIGR00745">
    <property type="entry name" value="apbA_panE"/>
    <property type="match status" value="1"/>
</dbReference>
<dbReference type="InterPro" id="IPR013332">
    <property type="entry name" value="KPR_N"/>
</dbReference>
<dbReference type="Pfam" id="PF08546">
    <property type="entry name" value="ApbA_C"/>
    <property type="match status" value="1"/>
</dbReference>
<dbReference type="SUPFAM" id="SSF51735">
    <property type="entry name" value="NAD(P)-binding Rossmann-fold domains"/>
    <property type="match status" value="1"/>
</dbReference>
<dbReference type="Gene3D" id="1.10.1040.10">
    <property type="entry name" value="N-(1-d-carboxylethyl)-l-norvaline Dehydrogenase, domain 2"/>
    <property type="match status" value="1"/>
</dbReference>
<evidence type="ECO:0000256" key="8">
    <source>
        <dbReference type="ARBA" id="ARBA00032024"/>
    </source>
</evidence>
<evidence type="ECO:0000256" key="9">
    <source>
        <dbReference type="ARBA" id="ARBA00048793"/>
    </source>
</evidence>
<evidence type="ECO:0000259" key="12">
    <source>
        <dbReference type="Pfam" id="PF08546"/>
    </source>
</evidence>
<dbReference type="GO" id="GO:0008677">
    <property type="term" value="F:2-dehydropantoate 2-reductase activity"/>
    <property type="evidence" value="ECO:0007669"/>
    <property type="project" value="UniProtKB-EC"/>
</dbReference>
<dbReference type="InterPro" id="IPR036291">
    <property type="entry name" value="NAD(P)-bd_dom_sf"/>
</dbReference>
<evidence type="ECO:0000259" key="11">
    <source>
        <dbReference type="Pfam" id="PF02558"/>
    </source>
</evidence>
<dbReference type="InterPro" id="IPR013752">
    <property type="entry name" value="KPA_reductase"/>
</dbReference>
<evidence type="ECO:0000256" key="4">
    <source>
        <dbReference type="ARBA" id="ARBA00019465"/>
    </source>
</evidence>
<dbReference type="InterPro" id="IPR013328">
    <property type="entry name" value="6PGD_dom2"/>
</dbReference>
<comment type="function">
    <text evidence="10">Catalyzes the NADPH-dependent reduction of ketopantoate into pantoic acid.</text>
</comment>
<dbReference type="KEGG" id="vei:Veis_3557"/>
<gene>
    <name evidence="13" type="ordered locus">Veis_3557</name>
</gene>
<dbReference type="GeneID" id="76461961"/>
<dbReference type="InterPro" id="IPR003710">
    <property type="entry name" value="ApbA"/>
</dbReference>
<comment type="pathway">
    <text evidence="1 10">Cofactor biosynthesis; (R)-pantothenate biosynthesis; (R)-pantoate from 3-methyl-2-oxobutanoate: step 2/2.</text>
</comment>
<dbReference type="EMBL" id="CP000542">
    <property type="protein sequence ID" value="ABM59275.1"/>
    <property type="molecule type" value="Genomic_DNA"/>
</dbReference>
<dbReference type="InterPro" id="IPR050838">
    <property type="entry name" value="Ketopantoate_reductase"/>
</dbReference>
<comment type="catalytic activity">
    <reaction evidence="9 10">
        <text>(R)-pantoate + NADP(+) = 2-dehydropantoate + NADPH + H(+)</text>
        <dbReference type="Rhea" id="RHEA:16233"/>
        <dbReference type="ChEBI" id="CHEBI:11561"/>
        <dbReference type="ChEBI" id="CHEBI:15378"/>
        <dbReference type="ChEBI" id="CHEBI:15980"/>
        <dbReference type="ChEBI" id="CHEBI:57783"/>
        <dbReference type="ChEBI" id="CHEBI:58349"/>
        <dbReference type="EC" id="1.1.1.169"/>
    </reaction>
</comment>
<dbReference type="SUPFAM" id="SSF48179">
    <property type="entry name" value="6-phosphogluconate dehydrogenase C-terminal domain-like"/>
    <property type="match status" value="1"/>
</dbReference>
<evidence type="ECO:0000256" key="2">
    <source>
        <dbReference type="ARBA" id="ARBA00007870"/>
    </source>
</evidence>
<dbReference type="eggNOG" id="COG1893">
    <property type="taxonomic scope" value="Bacteria"/>
</dbReference>
<dbReference type="RefSeq" id="WP_011811266.1">
    <property type="nucleotide sequence ID" value="NC_008786.1"/>
</dbReference>
<feature type="domain" description="Ketopantoate reductase C-terminal" evidence="12">
    <location>
        <begin position="185"/>
        <end position="323"/>
    </location>
</feature>
<sequence length="343" mass="37690">MNRDILIWGAGAIGGTVGAYLCRAGLDVTFVDIDAQHVAAIRDRKKGLSISGPIDNFTVHADSFLPEELRGQWNRIFLCVKAHHTQQACEELLPYLAPDGFVVSLQNGLCERTIAEIAGRERTIGAFINFGADWIEAGAIMYGNRAAVVVGELKGEDTMRLRQLLADLKLFEPRAEATSNIWAFLWGKLAYGSLLFAQALGQDGIADCLERPELLPLWRKMVAEVLAVAEAEGVAPSGFNGFMPDAFAPAKGTVEASKKSVEKMAAFNRPNAKTHSGIWRDLAVRKRKTEVDAFIGQVVAIGKIHQIQCPVLENLVEMIHEIENGRRIQSNANLTELWRKNAN</sequence>
<keyword evidence="7 10" id="KW-0560">Oxidoreductase</keyword>
<dbReference type="OrthoDB" id="8555723at2"/>
<reference evidence="14" key="1">
    <citation type="submission" date="2006-12" db="EMBL/GenBank/DDBJ databases">
        <title>Complete sequence of chromosome 1 of Verminephrobacter eiseniae EF01-2.</title>
        <authorList>
            <person name="Copeland A."/>
            <person name="Lucas S."/>
            <person name="Lapidus A."/>
            <person name="Barry K."/>
            <person name="Detter J.C."/>
            <person name="Glavina del Rio T."/>
            <person name="Dalin E."/>
            <person name="Tice H."/>
            <person name="Pitluck S."/>
            <person name="Chertkov O."/>
            <person name="Brettin T."/>
            <person name="Bruce D."/>
            <person name="Han C."/>
            <person name="Tapia R."/>
            <person name="Gilna P."/>
            <person name="Schmutz J."/>
            <person name="Larimer F."/>
            <person name="Land M."/>
            <person name="Hauser L."/>
            <person name="Kyrpides N."/>
            <person name="Kim E."/>
            <person name="Stahl D."/>
            <person name="Richardson P."/>
        </authorList>
    </citation>
    <scope>NUCLEOTIDE SEQUENCE [LARGE SCALE GENOMIC DNA]</scope>
    <source>
        <strain evidence="14">EF01-2</strain>
    </source>
</reference>
<proteinExistence type="inferred from homology"/>
<keyword evidence="5 10" id="KW-0566">Pantothenate biosynthesis</keyword>
<dbReference type="Proteomes" id="UP000000374">
    <property type="component" value="Chromosome"/>
</dbReference>
<dbReference type="InterPro" id="IPR008927">
    <property type="entry name" value="6-PGluconate_DH-like_C_sf"/>
</dbReference>
<name>A1WNR8_VEREI</name>
<evidence type="ECO:0000256" key="3">
    <source>
        <dbReference type="ARBA" id="ARBA00013014"/>
    </source>
</evidence>
<evidence type="ECO:0000256" key="5">
    <source>
        <dbReference type="ARBA" id="ARBA00022655"/>
    </source>
</evidence>
<accession>A1WNR8</accession>
<evidence type="ECO:0000256" key="6">
    <source>
        <dbReference type="ARBA" id="ARBA00022857"/>
    </source>
</evidence>
<dbReference type="GO" id="GO:0015940">
    <property type="term" value="P:pantothenate biosynthetic process"/>
    <property type="evidence" value="ECO:0007669"/>
    <property type="project" value="UniProtKB-UniPathway"/>
</dbReference>
<protein>
    <recommendedName>
        <fullName evidence="4 10">2-dehydropantoate 2-reductase</fullName>
        <ecNumber evidence="3 10">1.1.1.169</ecNumber>
    </recommendedName>
    <alternativeName>
        <fullName evidence="8 10">Ketopantoate reductase</fullName>
    </alternativeName>
</protein>
<evidence type="ECO:0000256" key="7">
    <source>
        <dbReference type="ARBA" id="ARBA00023002"/>
    </source>
</evidence>
<evidence type="ECO:0000256" key="1">
    <source>
        <dbReference type="ARBA" id="ARBA00004994"/>
    </source>
</evidence>
<evidence type="ECO:0000313" key="13">
    <source>
        <dbReference type="EMBL" id="ABM59275.1"/>
    </source>
</evidence>
<keyword evidence="14" id="KW-1185">Reference proteome</keyword>
<dbReference type="GO" id="GO:0050661">
    <property type="term" value="F:NADP binding"/>
    <property type="evidence" value="ECO:0007669"/>
    <property type="project" value="TreeGrafter"/>
</dbReference>
<dbReference type="AlphaFoldDB" id="A1WNR8"/>